<reference evidence="12 13" key="1">
    <citation type="journal article" date="2017" name="Gigascience">
        <title>Genome sequence of the small brown planthopper, Laodelphax striatellus.</title>
        <authorList>
            <person name="Zhu J."/>
            <person name="Jiang F."/>
            <person name="Wang X."/>
            <person name="Yang P."/>
            <person name="Bao Y."/>
            <person name="Zhao W."/>
            <person name="Wang W."/>
            <person name="Lu H."/>
            <person name="Wang Q."/>
            <person name="Cui N."/>
            <person name="Li J."/>
            <person name="Chen X."/>
            <person name="Luo L."/>
            <person name="Yu J."/>
            <person name="Kang L."/>
            <person name="Cui F."/>
        </authorList>
    </citation>
    <scope>NUCLEOTIDE SEQUENCE [LARGE SCALE GENOMIC DNA]</scope>
    <source>
        <strain evidence="12">Lst14</strain>
    </source>
</reference>
<dbReference type="FunFam" id="2.10.110.30:FF:000002">
    <property type="entry name" value="Putative e3 ubiquitin-protein ligase ubr3"/>
    <property type="match status" value="1"/>
</dbReference>
<dbReference type="STRING" id="195883.A0A482XWC7"/>
<feature type="zinc finger region" description="UBR-type" evidence="9">
    <location>
        <begin position="96"/>
        <end position="167"/>
    </location>
</feature>
<keyword evidence="13" id="KW-1185">Reference proteome</keyword>
<dbReference type="PANTHER" id="PTHR21497:SF39">
    <property type="entry name" value="E3 UBIQUITIN-PROTEIN LIGASE UBR3"/>
    <property type="match status" value="1"/>
</dbReference>
<gene>
    <name evidence="12" type="ORF">LSTR_LSTR013626</name>
</gene>
<keyword evidence="4 10" id="KW-0479">Metal-binding</keyword>
<evidence type="ECO:0000256" key="7">
    <source>
        <dbReference type="ARBA" id="ARBA00022833"/>
    </source>
</evidence>
<evidence type="ECO:0000256" key="9">
    <source>
        <dbReference type="PROSITE-ProRule" id="PRU00508"/>
    </source>
</evidence>
<keyword evidence="7 10" id="KW-0862">Zinc</keyword>
<accession>A0A482XWC7</accession>
<evidence type="ECO:0000256" key="8">
    <source>
        <dbReference type="ARBA" id="ARBA00046341"/>
    </source>
</evidence>
<dbReference type="CDD" id="cd19673">
    <property type="entry name" value="UBR-box_UBR3"/>
    <property type="match status" value="1"/>
</dbReference>
<evidence type="ECO:0000313" key="13">
    <source>
        <dbReference type="Proteomes" id="UP000291343"/>
    </source>
</evidence>
<dbReference type="EC" id="2.3.2.27" evidence="10"/>
<comment type="similarity">
    <text evidence="8 10">Belongs to the E3 ubiquitin-protein ligase UBR1-like family.</text>
</comment>
<comment type="pathway">
    <text evidence="2 10">Protein modification; protein ubiquitination.</text>
</comment>
<dbReference type="OrthoDB" id="15304at2759"/>
<keyword evidence="3 10" id="KW-0808">Transferase</keyword>
<evidence type="ECO:0000256" key="5">
    <source>
        <dbReference type="ARBA" id="ARBA00022771"/>
    </source>
</evidence>
<dbReference type="SMART" id="SM00396">
    <property type="entry name" value="ZnF_UBR1"/>
    <property type="match status" value="1"/>
</dbReference>
<dbReference type="Proteomes" id="UP000291343">
    <property type="component" value="Unassembled WGS sequence"/>
</dbReference>
<evidence type="ECO:0000256" key="10">
    <source>
        <dbReference type="RuleBase" id="RU366018"/>
    </source>
</evidence>
<dbReference type="GO" id="GO:0000151">
    <property type="term" value="C:ubiquitin ligase complex"/>
    <property type="evidence" value="ECO:0007669"/>
    <property type="project" value="TreeGrafter"/>
</dbReference>
<dbReference type="GO" id="GO:0016567">
    <property type="term" value="P:protein ubiquitination"/>
    <property type="evidence" value="ECO:0007669"/>
    <property type="project" value="UniProtKB-UniRule"/>
</dbReference>
<evidence type="ECO:0000313" key="12">
    <source>
        <dbReference type="EMBL" id="RZF49338.1"/>
    </source>
</evidence>
<evidence type="ECO:0000256" key="1">
    <source>
        <dbReference type="ARBA" id="ARBA00000900"/>
    </source>
</evidence>
<dbReference type="InterPro" id="IPR003126">
    <property type="entry name" value="Znf_UBR"/>
</dbReference>
<sequence>MDPPGTSASSSPASSAAHVLMKRGRRGAASHIHSSCSGGPASSTSPHLLNELLDILLNPGKNIDEWETIDWCKWLMAGGRTPDEFSSIVRRYDNATTCGLVWTANFVAYRCRTCGISPCMSLCADCFKRGDHDGHDYNMFRSQAGGACDCGDTSVMKETGFCAKHGPKAQVNKPLAPFDLMCVAEAVMPRIILRLIQHLRENSKSSFLDAHLVAIQDADSFLSMLHDLSAMGAAMRRVMTSALTNPQIYKHLTDCKRDDGSTMVQYMTESQRMYEDAVKTLANPPPPSEYKDCPALQEYLNHKTFLEELVFWTVKFEFPQKIVCLLLNMLPDLDYKVS</sequence>
<dbReference type="Pfam" id="PF02207">
    <property type="entry name" value="zf-UBR"/>
    <property type="match status" value="1"/>
</dbReference>
<evidence type="ECO:0000259" key="11">
    <source>
        <dbReference type="PROSITE" id="PS51157"/>
    </source>
</evidence>
<dbReference type="AlphaFoldDB" id="A0A482XWC7"/>
<proteinExistence type="inferred from homology"/>
<dbReference type="GO" id="GO:0061630">
    <property type="term" value="F:ubiquitin protein ligase activity"/>
    <property type="evidence" value="ECO:0007669"/>
    <property type="project" value="UniProtKB-UniRule"/>
</dbReference>
<keyword evidence="5 10" id="KW-0863">Zinc-finger</keyword>
<dbReference type="UniPathway" id="UPA00143"/>
<dbReference type="PANTHER" id="PTHR21497">
    <property type="entry name" value="UBIQUITIN LIGASE E3 ALPHA-RELATED"/>
    <property type="match status" value="1"/>
</dbReference>
<dbReference type="Gene3D" id="2.10.110.30">
    <property type="match status" value="1"/>
</dbReference>
<feature type="domain" description="UBR-type" evidence="11">
    <location>
        <begin position="96"/>
        <end position="167"/>
    </location>
</feature>
<evidence type="ECO:0000256" key="6">
    <source>
        <dbReference type="ARBA" id="ARBA00022786"/>
    </source>
</evidence>
<dbReference type="InParanoid" id="A0A482XWC7"/>
<name>A0A482XWC7_LAOST</name>
<comment type="caution">
    <text evidence="12">The sequence shown here is derived from an EMBL/GenBank/DDBJ whole genome shotgun (WGS) entry which is preliminary data.</text>
</comment>
<dbReference type="GO" id="GO:0008270">
    <property type="term" value="F:zinc ion binding"/>
    <property type="evidence" value="ECO:0007669"/>
    <property type="project" value="UniProtKB-UniRule"/>
</dbReference>
<organism evidence="12 13">
    <name type="scientific">Laodelphax striatellus</name>
    <name type="common">Small brown planthopper</name>
    <name type="synonym">Delphax striatella</name>
    <dbReference type="NCBI Taxonomy" id="195883"/>
    <lineage>
        <taxon>Eukaryota</taxon>
        <taxon>Metazoa</taxon>
        <taxon>Ecdysozoa</taxon>
        <taxon>Arthropoda</taxon>
        <taxon>Hexapoda</taxon>
        <taxon>Insecta</taxon>
        <taxon>Pterygota</taxon>
        <taxon>Neoptera</taxon>
        <taxon>Paraneoptera</taxon>
        <taxon>Hemiptera</taxon>
        <taxon>Auchenorrhyncha</taxon>
        <taxon>Fulgoroidea</taxon>
        <taxon>Delphacidae</taxon>
        <taxon>Criomorphinae</taxon>
        <taxon>Laodelphax</taxon>
    </lineage>
</organism>
<dbReference type="EMBL" id="QKKF02000011">
    <property type="protein sequence ID" value="RZF49338.1"/>
    <property type="molecule type" value="Genomic_DNA"/>
</dbReference>
<keyword evidence="6 10" id="KW-0833">Ubl conjugation pathway</keyword>
<evidence type="ECO:0000256" key="2">
    <source>
        <dbReference type="ARBA" id="ARBA00004906"/>
    </source>
</evidence>
<dbReference type="GO" id="GO:0071596">
    <property type="term" value="P:ubiquitin-dependent protein catabolic process via the N-end rule pathway"/>
    <property type="evidence" value="ECO:0007669"/>
    <property type="project" value="UniProtKB-UniRule"/>
</dbReference>
<dbReference type="InterPro" id="IPR039164">
    <property type="entry name" value="UBR1-like"/>
</dbReference>
<comment type="catalytic activity">
    <reaction evidence="1 10">
        <text>S-ubiquitinyl-[E2 ubiquitin-conjugating enzyme]-L-cysteine + [acceptor protein]-L-lysine = [E2 ubiquitin-conjugating enzyme]-L-cysteine + N(6)-ubiquitinyl-[acceptor protein]-L-lysine.</text>
        <dbReference type="EC" id="2.3.2.27"/>
    </reaction>
</comment>
<dbReference type="GO" id="GO:0005737">
    <property type="term" value="C:cytoplasm"/>
    <property type="evidence" value="ECO:0007669"/>
    <property type="project" value="TreeGrafter"/>
</dbReference>
<evidence type="ECO:0000256" key="3">
    <source>
        <dbReference type="ARBA" id="ARBA00022679"/>
    </source>
</evidence>
<protein>
    <recommendedName>
        <fullName evidence="10">E3 ubiquitin-protein ligase</fullName>
        <ecNumber evidence="10">2.3.2.27</ecNumber>
    </recommendedName>
</protein>
<evidence type="ECO:0000256" key="4">
    <source>
        <dbReference type="ARBA" id="ARBA00022723"/>
    </source>
</evidence>
<comment type="function">
    <text evidence="10">Ubiquitin ligase protein which is a component of the N-end rule pathway. Recognizes and binds to proteins bearing specific N-terminal residues that are destabilizing according to the N-end rule, leading to their ubiquitination and subsequent degradation.</text>
</comment>
<dbReference type="PROSITE" id="PS51157">
    <property type="entry name" value="ZF_UBR"/>
    <property type="match status" value="1"/>
</dbReference>